<dbReference type="AlphaFoldDB" id="A0A9N8P052"/>
<organism evidence="2 3">
    <name type="scientific">Flavobacterium panici</name>
    <dbReference type="NCBI Taxonomy" id="2654843"/>
    <lineage>
        <taxon>Bacteria</taxon>
        <taxon>Pseudomonadati</taxon>
        <taxon>Bacteroidota</taxon>
        <taxon>Flavobacteriia</taxon>
        <taxon>Flavobacteriales</taxon>
        <taxon>Flavobacteriaceae</taxon>
        <taxon>Flavobacterium</taxon>
    </lineage>
</organism>
<name>A0A9N8P052_9FLAO</name>
<feature type="signal peptide" evidence="1">
    <location>
        <begin position="1"/>
        <end position="19"/>
    </location>
</feature>
<gene>
    <name evidence="2" type="ORF">FLAPXU55_00321</name>
</gene>
<dbReference type="Proteomes" id="UP000533639">
    <property type="component" value="Unassembled WGS sequence"/>
</dbReference>
<dbReference type="RefSeq" id="WP_180856270.1">
    <property type="nucleotide sequence ID" value="NZ_CAIJDE010000017.1"/>
</dbReference>
<evidence type="ECO:0000256" key="1">
    <source>
        <dbReference type="SAM" id="SignalP"/>
    </source>
</evidence>
<dbReference type="EMBL" id="CAIJDE010000017">
    <property type="protein sequence ID" value="CAC9972645.1"/>
    <property type="molecule type" value="Genomic_DNA"/>
</dbReference>
<evidence type="ECO:0000313" key="2">
    <source>
        <dbReference type="EMBL" id="CAC9972645.1"/>
    </source>
</evidence>
<accession>A0A9N8P052</accession>
<reference evidence="2 3" key="1">
    <citation type="submission" date="2020-06" db="EMBL/GenBank/DDBJ databases">
        <authorList>
            <person name="Criscuolo A."/>
        </authorList>
    </citation>
    <scope>NUCLEOTIDE SEQUENCE [LARGE SCALE GENOMIC DNA]</scope>
    <source>
        <strain evidence="2">PXU-55</strain>
    </source>
</reference>
<comment type="caution">
    <text evidence="2">The sequence shown here is derived from an EMBL/GenBank/DDBJ whole genome shotgun (WGS) entry which is preliminary data.</text>
</comment>
<evidence type="ECO:0000313" key="3">
    <source>
        <dbReference type="Proteomes" id="UP000533639"/>
    </source>
</evidence>
<proteinExistence type="predicted"/>
<protein>
    <submittedName>
        <fullName evidence="2">Uncharacterized protein</fullName>
    </submittedName>
</protein>
<sequence length="252" mass="28851">MKKLICIALIIFSFTNASGQELKKEYQKFIQTFIDNVKGDKKEEIAKMIFYPLKRENPIPAIKNKTEFIKRYSEIFDAVLKEEITSSKPDKNWSEVGWRGIMLNNGTIWIDTDGKLTSINYQSKFEKDLKTKLVSSQRQNVHSSIAKFKSPVCVLETSKFRIRIDDLGNNNYRYASWSVKQKMSEKPDLIIQNGKFIADGTGGNHSYEFKKGNYVYTCDIIVLGEKGSPPARLVITQDGKEILSQNAKIVSR</sequence>
<keyword evidence="1" id="KW-0732">Signal</keyword>
<feature type="chain" id="PRO_5040169380" evidence="1">
    <location>
        <begin position="20"/>
        <end position="252"/>
    </location>
</feature>
<keyword evidence="3" id="KW-1185">Reference proteome</keyword>